<feature type="compositionally biased region" description="Acidic residues" evidence="1">
    <location>
        <begin position="292"/>
        <end position="306"/>
    </location>
</feature>
<keyword evidence="2" id="KW-0472">Membrane</keyword>
<evidence type="ECO:0000313" key="3">
    <source>
        <dbReference type="EMBL" id="QDU55287.1"/>
    </source>
</evidence>
<feature type="region of interest" description="Disordered" evidence="1">
    <location>
        <begin position="281"/>
        <end position="306"/>
    </location>
</feature>
<evidence type="ECO:0000256" key="2">
    <source>
        <dbReference type="SAM" id="Phobius"/>
    </source>
</evidence>
<keyword evidence="4" id="KW-1185">Reference proteome</keyword>
<accession>A0A518AKN0</accession>
<evidence type="ECO:0000256" key="1">
    <source>
        <dbReference type="SAM" id="MobiDB-lite"/>
    </source>
</evidence>
<reference evidence="3 4" key="1">
    <citation type="submission" date="2019-02" db="EMBL/GenBank/DDBJ databases">
        <title>Deep-cultivation of Planctomycetes and their phenomic and genomic characterization uncovers novel biology.</title>
        <authorList>
            <person name="Wiegand S."/>
            <person name="Jogler M."/>
            <person name="Boedeker C."/>
            <person name="Pinto D."/>
            <person name="Vollmers J."/>
            <person name="Rivas-Marin E."/>
            <person name="Kohn T."/>
            <person name="Peeters S.H."/>
            <person name="Heuer A."/>
            <person name="Rast P."/>
            <person name="Oberbeckmann S."/>
            <person name="Bunk B."/>
            <person name="Jeske O."/>
            <person name="Meyerdierks A."/>
            <person name="Storesund J.E."/>
            <person name="Kallscheuer N."/>
            <person name="Luecker S."/>
            <person name="Lage O.M."/>
            <person name="Pohl T."/>
            <person name="Merkel B.J."/>
            <person name="Hornburger P."/>
            <person name="Mueller R.-W."/>
            <person name="Bruemmer F."/>
            <person name="Labrenz M."/>
            <person name="Spormann A.M."/>
            <person name="Op den Camp H."/>
            <person name="Overmann J."/>
            <person name="Amann R."/>
            <person name="Jetten M.S.M."/>
            <person name="Mascher T."/>
            <person name="Medema M.H."/>
            <person name="Devos D.P."/>
            <person name="Kaster A.-K."/>
            <person name="Ovreas L."/>
            <person name="Rohde M."/>
            <person name="Galperin M.Y."/>
            <person name="Jogler C."/>
        </authorList>
    </citation>
    <scope>NUCLEOTIDE SEQUENCE [LARGE SCALE GENOMIC DNA]</scope>
    <source>
        <strain evidence="3 4">Pan181</strain>
    </source>
</reference>
<protein>
    <submittedName>
        <fullName evidence="3">Uncharacterized protein</fullName>
    </submittedName>
</protein>
<dbReference type="OrthoDB" id="239825at2"/>
<dbReference type="Proteomes" id="UP000315750">
    <property type="component" value="Chromosome"/>
</dbReference>
<dbReference type="AlphaFoldDB" id="A0A518AKN0"/>
<proteinExistence type="predicted"/>
<organism evidence="3 4">
    <name type="scientific">Aeoliella mucimassa</name>
    <dbReference type="NCBI Taxonomy" id="2527972"/>
    <lineage>
        <taxon>Bacteria</taxon>
        <taxon>Pseudomonadati</taxon>
        <taxon>Planctomycetota</taxon>
        <taxon>Planctomycetia</taxon>
        <taxon>Pirellulales</taxon>
        <taxon>Lacipirellulaceae</taxon>
        <taxon>Aeoliella</taxon>
    </lineage>
</organism>
<dbReference type="KEGG" id="amuc:Pan181_14760"/>
<evidence type="ECO:0000313" key="4">
    <source>
        <dbReference type="Proteomes" id="UP000315750"/>
    </source>
</evidence>
<keyword evidence="2" id="KW-0812">Transmembrane</keyword>
<keyword evidence="2" id="KW-1133">Transmembrane helix</keyword>
<dbReference type="EMBL" id="CP036278">
    <property type="protein sequence ID" value="QDU55287.1"/>
    <property type="molecule type" value="Genomic_DNA"/>
</dbReference>
<sequence length="306" mass="33280">MRLVSLAVGLAVIVVLMQTVQSDMMREKLARLFGDTPPATPAVTLTEAGEPAIAAPLPGVDAELLESVEDNTPFRDSETEAWFHLIEVARDTPADELAAASRGAIVYSQLLSQPSVYRGQVISITGRVHRIEQLTPAANDLGIDHYYRLIVQSDRDVTRPFQLYCLELPAGWSVEGEIPNHGEMRVEALFFKNWPHTTGVADELSLSPTFVSRTIAPIVVVAPVEVEKPTWPAWQLLAVAMVIAALAVAWISTNRSAPDRSRYREDSADVVAGLESLADTAPVADSKASDEVQADELQADGEDSQR</sequence>
<gene>
    <name evidence="3" type="ORF">Pan181_14760</name>
</gene>
<name>A0A518AKN0_9BACT</name>
<feature type="transmembrane region" description="Helical" evidence="2">
    <location>
        <begin position="233"/>
        <end position="252"/>
    </location>
</feature>